<proteinExistence type="predicted"/>
<name>A0A382LB33_9ZZZZ</name>
<dbReference type="AlphaFoldDB" id="A0A382LB33"/>
<dbReference type="EMBL" id="UINC01084968">
    <property type="protein sequence ID" value="SVC32081.1"/>
    <property type="molecule type" value="Genomic_DNA"/>
</dbReference>
<evidence type="ECO:0000313" key="1">
    <source>
        <dbReference type="EMBL" id="SVC32081.1"/>
    </source>
</evidence>
<reference evidence="1" key="1">
    <citation type="submission" date="2018-05" db="EMBL/GenBank/DDBJ databases">
        <authorList>
            <person name="Lanie J.A."/>
            <person name="Ng W.-L."/>
            <person name="Kazmierczak K.M."/>
            <person name="Andrzejewski T.M."/>
            <person name="Davidsen T.M."/>
            <person name="Wayne K.J."/>
            <person name="Tettelin H."/>
            <person name="Glass J.I."/>
            <person name="Rusch D."/>
            <person name="Podicherti R."/>
            <person name="Tsui H.-C.T."/>
            <person name="Winkler M.E."/>
        </authorList>
    </citation>
    <scope>NUCLEOTIDE SEQUENCE</scope>
</reference>
<sequence>MKNFLKLIVLIVTLASFNKHAFSCDSLNVTIGDDFSKVTDILDFIDDYEAENYEEGTTAEYEAHTAIYCPDSGLDNTIIKVFIYQSKIAGIRLETEDPNIEENKIYEYASSVYGAIDDEVKKKNWTGYKMISSGGRIILYQKIKEIDGIYESLDISTEELIDYTVGEFVIRMGE</sequence>
<gene>
    <name evidence="1" type="ORF">METZ01_LOCUS284935</name>
</gene>
<organism evidence="1">
    <name type="scientific">marine metagenome</name>
    <dbReference type="NCBI Taxonomy" id="408172"/>
    <lineage>
        <taxon>unclassified sequences</taxon>
        <taxon>metagenomes</taxon>
        <taxon>ecological metagenomes</taxon>
    </lineage>
</organism>
<accession>A0A382LB33</accession>
<protein>
    <submittedName>
        <fullName evidence="1">Uncharacterized protein</fullName>
    </submittedName>
</protein>